<dbReference type="PANTHER" id="PTHR43434:SF1">
    <property type="entry name" value="PHOSPHOGLYCOLATE PHOSPHATASE"/>
    <property type="match status" value="1"/>
</dbReference>
<comment type="similarity">
    <text evidence="3">Belongs to the HAD-like hydrolase superfamily. CbbY/CbbZ/Gph/YieH family.</text>
</comment>
<evidence type="ECO:0000313" key="6">
    <source>
        <dbReference type="Proteomes" id="UP000192330"/>
    </source>
</evidence>
<protein>
    <recommendedName>
        <fullName evidence="4">phosphoglycolate phosphatase</fullName>
        <ecNumber evidence="4">3.1.3.18</ecNumber>
    </recommendedName>
</protein>
<reference evidence="5 6" key="1">
    <citation type="submission" date="2017-04" db="EMBL/GenBank/DDBJ databases">
        <authorList>
            <person name="Afonso C.L."/>
            <person name="Miller P.J."/>
            <person name="Scott M.A."/>
            <person name="Spackman E."/>
            <person name="Goraichik I."/>
            <person name="Dimitrov K.M."/>
            <person name="Suarez D.L."/>
            <person name="Swayne D.E."/>
        </authorList>
    </citation>
    <scope>NUCLEOTIDE SEQUENCE [LARGE SCALE GENOMIC DNA]</scope>
    <source>
        <strain evidence="5 6">CGMCC 1.12644</strain>
    </source>
</reference>
<dbReference type="InterPro" id="IPR036412">
    <property type="entry name" value="HAD-like_sf"/>
</dbReference>
<dbReference type="GO" id="GO:0006281">
    <property type="term" value="P:DNA repair"/>
    <property type="evidence" value="ECO:0007669"/>
    <property type="project" value="TreeGrafter"/>
</dbReference>
<dbReference type="Proteomes" id="UP000192330">
    <property type="component" value="Unassembled WGS sequence"/>
</dbReference>
<dbReference type="Gene3D" id="3.40.50.1000">
    <property type="entry name" value="HAD superfamily/HAD-like"/>
    <property type="match status" value="1"/>
</dbReference>
<dbReference type="NCBIfam" id="TIGR01509">
    <property type="entry name" value="HAD-SF-IA-v3"/>
    <property type="match status" value="1"/>
</dbReference>
<keyword evidence="6" id="KW-1185">Reference proteome</keyword>
<dbReference type="InterPro" id="IPR041492">
    <property type="entry name" value="HAD_2"/>
</dbReference>
<dbReference type="InterPro" id="IPR023214">
    <property type="entry name" value="HAD_sf"/>
</dbReference>
<organism evidence="5 6">
    <name type="scientific">Primorskyibacter flagellatus</name>
    <dbReference type="NCBI Taxonomy" id="1387277"/>
    <lineage>
        <taxon>Bacteria</taxon>
        <taxon>Pseudomonadati</taxon>
        <taxon>Pseudomonadota</taxon>
        <taxon>Alphaproteobacteria</taxon>
        <taxon>Rhodobacterales</taxon>
        <taxon>Roseobacteraceae</taxon>
        <taxon>Primorskyibacter</taxon>
    </lineage>
</organism>
<dbReference type="PANTHER" id="PTHR43434">
    <property type="entry name" value="PHOSPHOGLYCOLATE PHOSPHATASE"/>
    <property type="match status" value="1"/>
</dbReference>
<dbReference type="SFLD" id="SFLDG01129">
    <property type="entry name" value="C1.5:_HAD__Beta-PGM__Phosphata"/>
    <property type="match status" value="1"/>
</dbReference>
<dbReference type="SFLD" id="SFLDS00003">
    <property type="entry name" value="Haloacid_Dehalogenase"/>
    <property type="match status" value="1"/>
</dbReference>
<name>A0A1W1Z9L8_9RHOB</name>
<dbReference type="AlphaFoldDB" id="A0A1W1Z9L8"/>
<dbReference type="InterPro" id="IPR050155">
    <property type="entry name" value="HAD-like_hydrolase_sf"/>
</dbReference>
<evidence type="ECO:0000256" key="2">
    <source>
        <dbReference type="ARBA" id="ARBA00004818"/>
    </source>
</evidence>
<dbReference type="EC" id="3.1.3.18" evidence="4"/>
<gene>
    <name evidence="5" type="ORF">SAMN06295998_101352</name>
</gene>
<evidence type="ECO:0000256" key="4">
    <source>
        <dbReference type="ARBA" id="ARBA00013078"/>
    </source>
</evidence>
<sequence length="241" mass="26292">MALNNNDPRCSAPVTDLVILDFDGVVADSEVISLGSLQSALKDFGVVFDLPETRRRFLGKSLNAIKADASQIAPEGKWDGFENHWHSILFERFSKELVPVAGVADFLARLKADGLPYCIASSSGFERIYFALSVMKLTDHFPCVYSAQQVTQGKPAPDLFLYAARSMNIAPERCVVIEDSPYGILAARAAGMRSIGFLGGQHLAGSQKSHRQLLLAQGAHEIVDALDEITFEGQAHLQDRV</sequence>
<evidence type="ECO:0000256" key="3">
    <source>
        <dbReference type="ARBA" id="ARBA00006171"/>
    </source>
</evidence>
<dbReference type="Pfam" id="PF13419">
    <property type="entry name" value="HAD_2"/>
    <property type="match status" value="1"/>
</dbReference>
<dbReference type="InterPro" id="IPR006439">
    <property type="entry name" value="HAD-SF_hydro_IA"/>
</dbReference>
<dbReference type="STRING" id="1387277.SAMN06295998_101352"/>
<dbReference type="SUPFAM" id="SSF56784">
    <property type="entry name" value="HAD-like"/>
    <property type="match status" value="1"/>
</dbReference>
<evidence type="ECO:0000313" key="5">
    <source>
        <dbReference type="EMBL" id="SMC44901.1"/>
    </source>
</evidence>
<dbReference type="InterPro" id="IPR023198">
    <property type="entry name" value="PGP-like_dom2"/>
</dbReference>
<dbReference type="EMBL" id="FWYD01000001">
    <property type="protein sequence ID" value="SMC44901.1"/>
    <property type="molecule type" value="Genomic_DNA"/>
</dbReference>
<dbReference type="SFLD" id="SFLDG01135">
    <property type="entry name" value="C1.5.6:_HAD__Beta-PGM__Phospha"/>
    <property type="match status" value="1"/>
</dbReference>
<comment type="pathway">
    <text evidence="2">Organic acid metabolism; glycolate biosynthesis; glycolate from 2-phosphoglycolate: step 1/1.</text>
</comment>
<evidence type="ECO:0000256" key="1">
    <source>
        <dbReference type="ARBA" id="ARBA00000830"/>
    </source>
</evidence>
<accession>A0A1W1Z9L8</accession>
<dbReference type="GO" id="GO:0008967">
    <property type="term" value="F:phosphoglycolate phosphatase activity"/>
    <property type="evidence" value="ECO:0007669"/>
    <property type="project" value="UniProtKB-EC"/>
</dbReference>
<dbReference type="Gene3D" id="1.10.150.240">
    <property type="entry name" value="Putative phosphatase, domain 2"/>
    <property type="match status" value="1"/>
</dbReference>
<comment type="catalytic activity">
    <reaction evidence="1">
        <text>2-phosphoglycolate + H2O = glycolate + phosphate</text>
        <dbReference type="Rhea" id="RHEA:14369"/>
        <dbReference type="ChEBI" id="CHEBI:15377"/>
        <dbReference type="ChEBI" id="CHEBI:29805"/>
        <dbReference type="ChEBI" id="CHEBI:43474"/>
        <dbReference type="ChEBI" id="CHEBI:58033"/>
        <dbReference type="EC" id="3.1.3.18"/>
    </reaction>
</comment>
<proteinExistence type="inferred from homology"/>